<gene>
    <name evidence="1" type="ORF">CEPID_05525</name>
</gene>
<evidence type="ECO:0000313" key="1">
    <source>
        <dbReference type="EMBL" id="AKK02971.1"/>
    </source>
</evidence>
<dbReference type="STRING" id="1050174.CEPID_05525"/>
<dbReference type="RefSeq" id="WP_047240072.1">
    <property type="nucleotide sequence ID" value="NZ_CP011541.1"/>
</dbReference>
<name>A0A0G3GP14_9CORY</name>
<sequence length="254" mass="28157">MIETLDFAEDFEADLTSMRIGPVFRYQLDNSRAEMRRIDAPRDAWLWAVAALSLYSGIHGSAHLNTFGVTRYLHKTGKKQVFSCLTSHILTGVELIMPGGRSFSTMPHRFVGELKESVPPARLYPRKTREEMAEALFRGAVEMAMSDPDGFDIHTAMVNGSIVPNTFDKSPENHDMGQAFETHVNITRMSIEAGGGPRSSWTLYETCLNLWSITHGLATLLANGPSTAYPSTSSTTSSIRYSTARRRASSTAWT</sequence>
<dbReference type="Proteomes" id="UP000035368">
    <property type="component" value="Chromosome"/>
</dbReference>
<dbReference type="Gene3D" id="1.10.357.10">
    <property type="entry name" value="Tetracycline Repressor, domain 2"/>
    <property type="match status" value="1"/>
</dbReference>
<dbReference type="PATRIC" id="fig|1050174.4.peg.1118"/>
<organism evidence="1 2">
    <name type="scientific">Corynebacterium epidermidicanis</name>
    <dbReference type="NCBI Taxonomy" id="1050174"/>
    <lineage>
        <taxon>Bacteria</taxon>
        <taxon>Bacillati</taxon>
        <taxon>Actinomycetota</taxon>
        <taxon>Actinomycetes</taxon>
        <taxon>Mycobacteriales</taxon>
        <taxon>Corynebacteriaceae</taxon>
        <taxon>Corynebacterium</taxon>
    </lineage>
</organism>
<evidence type="ECO:0000313" key="2">
    <source>
        <dbReference type="Proteomes" id="UP000035368"/>
    </source>
</evidence>
<dbReference type="OrthoDB" id="4418783at2"/>
<accession>A0A0G3GP14</accession>
<dbReference type="EMBL" id="CP011541">
    <property type="protein sequence ID" value="AKK02971.1"/>
    <property type="molecule type" value="Genomic_DNA"/>
</dbReference>
<dbReference type="AlphaFoldDB" id="A0A0G3GP14"/>
<keyword evidence="2" id="KW-1185">Reference proteome</keyword>
<protein>
    <submittedName>
        <fullName evidence="1">Uncharacterized protein</fullName>
    </submittedName>
</protein>
<dbReference type="KEGG" id="cei:CEPID_05525"/>
<proteinExistence type="predicted"/>
<reference evidence="1 2" key="1">
    <citation type="submission" date="2015-05" db="EMBL/GenBank/DDBJ databases">
        <title>Complete genome sequence of Corynebacterium epidermidicanis DSM 45586, isolated from the skin of a dog suffering from pruritus.</title>
        <authorList>
            <person name="Ruckert C."/>
            <person name="Albersmeier A."/>
            <person name="Winkler A."/>
            <person name="Tauch A."/>
        </authorList>
    </citation>
    <scope>NUCLEOTIDE SEQUENCE [LARGE SCALE GENOMIC DNA]</scope>
    <source>
        <strain evidence="1 2">DSM 45586</strain>
    </source>
</reference>